<feature type="region of interest" description="Disordered" evidence="1">
    <location>
        <begin position="186"/>
        <end position="215"/>
    </location>
</feature>
<evidence type="ECO:0000259" key="3">
    <source>
        <dbReference type="Pfam" id="PF18810"/>
    </source>
</evidence>
<keyword evidence="5" id="KW-1185">Reference proteome</keyword>
<dbReference type="AlphaFoldDB" id="A0A6A7Y6E3"/>
<dbReference type="EMBL" id="VWNA01000001">
    <property type="protein sequence ID" value="MQT13651.1"/>
    <property type="molecule type" value="Genomic_DNA"/>
</dbReference>
<protein>
    <recommendedName>
        <fullName evidence="6">Phage head morphogenesis domain-containing protein</fullName>
    </recommendedName>
</protein>
<proteinExistence type="predicted"/>
<dbReference type="Proteomes" id="UP000332515">
    <property type="component" value="Unassembled WGS sequence"/>
</dbReference>
<sequence>MAADGVSLDFQEQIAFLRRKVALPTERWDDLRHGAHVRAASVAGMTQVGLIQDVYSALERHAGDYEAFKASFDDLITKAGWKPRPRAGKSDEETRAWRAGVIYRTNMRTSYMAGRYQQMTDPDVLKARPYWRYRHNYARHPRPVHLALDGTVLLATNPWWRVWYPPNGWGCHCDVETLSERDLARLGKSGPDPTPAGSSYRAFDPRTGQSETRYPGIDRGWEYNVGEEAVAGLVPPELQTPLPPVSAAPAIDPAKLPALPPERPADPSRILPDGLADGEYIDAMLAEFGAMIGKPVAYRDASGGIVTLSERMFEQRNLDGETTRYKVTKSGRHRYLLLLADAIRDPDEIWASWARTPDGSTVLRRTYLRRTKISGHDLFASFAWTEAGWAGVTGYDAKPQYIARQRQGALLYRRGRK</sequence>
<gene>
    <name evidence="4" type="ORF">F0357_13575</name>
</gene>
<evidence type="ECO:0000313" key="4">
    <source>
        <dbReference type="EMBL" id="MQT13651.1"/>
    </source>
</evidence>
<dbReference type="Pfam" id="PF04233">
    <property type="entry name" value="Phage_Mu_F"/>
    <property type="match status" value="1"/>
</dbReference>
<feature type="domain" description="Phage-Barnase-EndoU-ColicinE5/D-RelE like nuclease 2" evidence="3">
    <location>
        <begin position="284"/>
        <end position="413"/>
    </location>
</feature>
<dbReference type="InterPro" id="IPR041110">
    <property type="entry name" value="PBECR2"/>
</dbReference>
<organism evidence="4 5">
    <name type="scientific">Segnochrobactrum spirostomi</name>
    <dbReference type="NCBI Taxonomy" id="2608987"/>
    <lineage>
        <taxon>Bacteria</taxon>
        <taxon>Pseudomonadati</taxon>
        <taxon>Pseudomonadota</taxon>
        <taxon>Alphaproteobacteria</taxon>
        <taxon>Hyphomicrobiales</taxon>
        <taxon>Segnochrobactraceae</taxon>
        <taxon>Segnochrobactrum</taxon>
    </lineage>
</organism>
<dbReference type="Pfam" id="PF18810">
    <property type="entry name" value="PBECR2"/>
    <property type="match status" value="1"/>
</dbReference>
<dbReference type="RefSeq" id="WP_153482664.1">
    <property type="nucleotide sequence ID" value="NZ_VWNA01000001.1"/>
</dbReference>
<dbReference type="InterPro" id="IPR006528">
    <property type="entry name" value="Phage_head_morphogenesis_dom"/>
</dbReference>
<feature type="domain" description="Phage head morphogenesis" evidence="2">
    <location>
        <begin position="94"/>
        <end position="175"/>
    </location>
</feature>
<name>A0A6A7Y6E3_9HYPH</name>
<comment type="caution">
    <text evidence="4">The sequence shown here is derived from an EMBL/GenBank/DDBJ whole genome shotgun (WGS) entry which is preliminary data.</text>
</comment>
<accession>A0A6A7Y6E3</accession>
<reference evidence="4 5" key="1">
    <citation type="submission" date="2019-09" db="EMBL/GenBank/DDBJ databases">
        <title>Segnochrobactrum spirostomi gen. nov., sp. nov., isolated from the ciliate Spirostomum cf. yagiui and description of a novel family, Segnochrobactraceae fam. nov. within the order Rhizobiales of the class Alphaproteobacteria.</title>
        <authorList>
            <person name="Akter S."/>
            <person name="Shazib S.U.A."/>
            <person name="Shin M.K."/>
        </authorList>
    </citation>
    <scope>NUCLEOTIDE SEQUENCE [LARGE SCALE GENOMIC DNA]</scope>
    <source>
        <strain evidence="4 5">Sp-1</strain>
    </source>
</reference>
<evidence type="ECO:0000259" key="2">
    <source>
        <dbReference type="Pfam" id="PF04233"/>
    </source>
</evidence>
<evidence type="ECO:0008006" key="6">
    <source>
        <dbReference type="Google" id="ProtNLM"/>
    </source>
</evidence>
<evidence type="ECO:0000256" key="1">
    <source>
        <dbReference type="SAM" id="MobiDB-lite"/>
    </source>
</evidence>
<evidence type="ECO:0000313" key="5">
    <source>
        <dbReference type="Proteomes" id="UP000332515"/>
    </source>
</evidence>